<reference evidence="5" key="1">
    <citation type="journal article" date="2011" name="Genome Biol.">
        <title>Comparative genomics of the social amoebae Dictyostelium discoideum and Dictyostelium purpureum.</title>
        <authorList>
            <consortium name="US DOE Joint Genome Institute (JGI-PGF)"/>
            <person name="Sucgang R."/>
            <person name="Kuo A."/>
            <person name="Tian X."/>
            <person name="Salerno W."/>
            <person name="Parikh A."/>
            <person name="Feasley C.L."/>
            <person name="Dalin E."/>
            <person name="Tu H."/>
            <person name="Huang E."/>
            <person name="Barry K."/>
            <person name="Lindquist E."/>
            <person name="Shapiro H."/>
            <person name="Bruce D."/>
            <person name="Schmutz J."/>
            <person name="Salamov A."/>
            <person name="Fey P."/>
            <person name="Gaudet P."/>
            <person name="Anjard C."/>
            <person name="Babu M.M."/>
            <person name="Basu S."/>
            <person name="Bushmanova Y."/>
            <person name="van der Wel H."/>
            <person name="Katoh-Kurasawa M."/>
            <person name="Dinh C."/>
            <person name="Coutinho P.M."/>
            <person name="Saito T."/>
            <person name="Elias M."/>
            <person name="Schaap P."/>
            <person name="Kay R.R."/>
            <person name="Henrissat B."/>
            <person name="Eichinger L."/>
            <person name="Rivero F."/>
            <person name="Putnam N.H."/>
            <person name="West C.M."/>
            <person name="Loomis W.F."/>
            <person name="Chisholm R.L."/>
            <person name="Shaulsky G."/>
            <person name="Strassmann J.E."/>
            <person name="Queller D.C."/>
            <person name="Kuspa A."/>
            <person name="Grigoriev I.V."/>
        </authorList>
    </citation>
    <scope>NUCLEOTIDE SEQUENCE [LARGE SCALE GENOMIC DNA]</scope>
    <source>
        <strain evidence="5">QSDP1</strain>
    </source>
</reference>
<dbReference type="AlphaFoldDB" id="F0Z6P4"/>
<dbReference type="PANTHER" id="PTHR10972:SF78">
    <property type="entry name" value="OXYSTEROL-BINDING PROTEIN 1-RELATED"/>
    <property type="match status" value="1"/>
</dbReference>
<dbReference type="Proteomes" id="UP000001064">
    <property type="component" value="Unassembled WGS sequence"/>
</dbReference>
<comment type="similarity">
    <text evidence="1 2">Belongs to the OSBP family.</text>
</comment>
<evidence type="ECO:0000313" key="4">
    <source>
        <dbReference type="EMBL" id="EGC40396.1"/>
    </source>
</evidence>
<dbReference type="KEGG" id="dpp:DICPUDRAFT_44602"/>
<dbReference type="EMBL" id="GL870943">
    <property type="protein sequence ID" value="EGC40396.1"/>
    <property type="molecule type" value="Genomic_DNA"/>
</dbReference>
<dbReference type="FunFam" id="3.30.70.3490:FF:000007">
    <property type="entry name" value="Oxysterol-binding protein-related protein 4B"/>
    <property type="match status" value="1"/>
</dbReference>
<organism evidence="4 5">
    <name type="scientific">Dictyostelium purpureum</name>
    <name type="common">Slime mold</name>
    <dbReference type="NCBI Taxonomy" id="5786"/>
    <lineage>
        <taxon>Eukaryota</taxon>
        <taxon>Amoebozoa</taxon>
        <taxon>Evosea</taxon>
        <taxon>Eumycetozoa</taxon>
        <taxon>Dictyostelia</taxon>
        <taxon>Dictyosteliales</taxon>
        <taxon>Dictyosteliaceae</taxon>
        <taxon>Dictyostelium</taxon>
    </lineage>
</organism>
<keyword evidence="5" id="KW-1185">Reference proteome</keyword>
<feature type="compositionally biased region" description="Basic and acidic residues" evidence="3">
    <location>
        <begin position="360"/>
        <end position="378"/>
    </location>
</feature>
<feature type="compositionally biased region" description="Polar residues" evidence="3">
    <location>
        <begin position="17"/>
        <end position="43"/>
    </location>
</feature>
<dbReference type="Pfam" id="PF01237">
    <property type="entry name" value="Oxysterol_BP"/>
    <property type="match status" value="1"/>
</dbReference>
<evidence type="ECO:0000256" key="2">
    <source>
        <dbReference type="RuleBase" id="RU003844"/>
    </source>
</evidence>
<dbReference type="GeneID" id="10503580"/>
<dbReference type="VEuPathDB" id="AmoebaDB:DICPUDRAFT_44602"/>
<gene>
    <name evidence="4" type="ORF">DICPUDRAFT_44602</name>
</gene>
<sequence length="402" mass="46480">MDSNSNNNSSKKKNKKQNINGATEDSIINSSNYDFSNGGNENSKLGVEPKELEDLDEKYESTSRLNMVLNLLKTIKAGIGADLSHVELPGSFILPMSTLKYFNDIFLKNFDLLLKANKIENESERMLEIFKYLNTTLMVSQDPTRKPLNPILGEVLMGDFHVKEEDGNISTDNHYCIEQVSHHPPLSAVAVYNKKEGIRLYFTSPVQLVFAGTYFKIGFGKECEIHFEKYNQTYKIIIPTLCARYLRGFAEYCGVGSIHSDTGSYYMKTQYYAKPLLGGQYNCFESYMYNNKNEKIYKLQGGWSSEVKIKDLKTNETKSFYKNTETSVIKRNEDTSLPTDSSNVWKGVFDAHHQKNLKQKSIEKRKVEKQQRQKLEERNTNNIKWEPKHFTKNNDFWEFNNY</sequence>
<evidence type="ECO:0000256" key="1">
    <source>
        <dbReference type="ARBA" id="ARBA00008842"/>
    </source>
</evidence>
<feature type="region of interest" description="Disordered" evidence="3">
    <location>
        <begin position="356"/>
        <end position="378"/>
    </location>
</feature>
<dbReference type="RefSeq" id="XP_003283147.1">
    <property type="nucleotide sequence ID" value="XM_003283099.1"/>
</dbReference>
<feature type="region of interest" description="Disordered" evidence="3">
    <location>
        <begin position="1"/>
        <end position="49"/>
    </location>
</feature>
<accession>F0Z6P4</accession>
<dbReference type="SUPFAM" id="SSF144000">
    <property type="entry name" value="Oxysterol-binding protein-like"/>
    <property type="match status" value="1"/>
</dbReference>
<name>F0Z6P4_DICPU</name>
<dbReference type="FunFam" id="2.40.160.120:FF:000011">
    <property type="entry name" value="Oxysterol-binding protein-related protein 4C"/>
    <property type="match status" value="1"/>
</dbReference>
<dbReference type="Gene3D" id="2.40.160.120">
    <property type="match status" value="1"/>
</dbReference>
<evidence type="ECO:0000256" key="3">
    <source>
        <dbReference type="SAM" id="MobiDB-lite"/>
    </source>
</evidence>
<dbReference type="PROSITE" id="PS01013">
    <property type="entry name" value="OSBP"/>
    <property type="match status" value="1"/>
</dbReference>
<dbReference type="GO" id="GO:0032934">
    <property type="term" value="F:sterol binding"/>
    <property type="evidence" value="ECO:0000318"/>
    <property type="project" value="GO_Central"/>
</dbReference>
<dbReference type="InterPro" id="IPR000648">
    <property type="entry name" value="Oxysterol-bd"/>
</dbReference>
<dbReference type="InParanoid" id="F0Z6P4"/>
<dbReference type="InterPro" id="IPR018494">
    <property type="entry name" value="Oxysterol-bd_CS"/>
</dbReference>
<dbReference type="PANTHER" id="PTHR10972">
    <property type="entry name" value="OXYSTEROL-BINDING PROTEIN-RELATED"/>
    <property type="match status" value="1"/>
</dbReference>
<evidence type="ECO:0000313" key="5">
    <source>
        <dbReference type="Proteomes" id="UP000001064"/>
    </source>
</evidence>
<evidence type="ECO:0008006" key="6">
    <source>
        <dbReference type="Google" id="ProtNLM"/>
    </source>
</evidence>
<dbReference type="GO" id="GO:0016020">
    <property type="term" value="C:membrane"/>
    <property type="evidence" value="ECO:0000318"/>
    <property type="project" value="GO_Central"/>
</dbReference>
<proteinExistence type="inferred from homology"/>
<protein>
    <recommendedName>
        <fullName evidence="6">Oxysterol-binding protein</fullName>
    </recommendedName>
</protein>
<dbReference type="eggNOG" id="KOG2210">
    <property type="taxonomic scope" value="Eukaryota"/>
</dbReference>
<dbReference type="GO" id="GO:0005829">
    <property type="term" value="C:cytosol"/>
    <property type="evidence" value="ECO:0000318"/>
    <property type="project" value="GO_Central"/>
</dbReference>
<dbReference type="OrthoDB" id="14833at2759"/>
<dbReference type="InterPro" id="IPR037239">
    <property type="entry name" value="OSBP_sf"/>
</dbReference>
<dbReference type="Gene3D" id="3.30.70.3490">
    <property type="match status" value="1"/>
</dbReference>